<organism evidence="2 3">
    <name type="scientific">Ascoidea rubescens DSM 1968</name>
    <dbReference type="NCBI Taxonomy" id="1344418"/>
    <lineage>
        <taxon>Eukaryota</taxon>
        <taxon>Fungi</taxon>
        <taxon>Dikarya</taxon>
        <taxon>Ascomycota</taxon>
        <taxon>Saccharomycotina</taxon>
        <taxon>Saccharomycetes</taxon>
        <taxon>Ascoideaceae</taxon>
        <taxon>Ascoidea</taxon>
    </lineage>
</organism>
<accession>A0A1D2VRK5</accession>
<keyword evidence="3" id="KW-1185">Reference proteome</keyword>
<dbReference type="AlphaFoldDB" id="A0A1D2VRK5"/>
<dbReference type="EMBL" id="KV454475">
    <property type="protein sequence ID" value="ODV64252.1"/>
    <property type="molecule type" value="Genomic_DNA"/>
</dbReference>
<evidence type="ECO:0000313" key="2">
    <source>
        <dbReference type="EMBL" id="ODV64252.1"/>
    </source>
</evidence>
<evidence type="ECO:0000313" key="3">
    <source>
        <dbReference type="Proteomes" id="UP000095038"/>
    </source>
</evidence>
<reference evidence="3" key="1">
    <citation type="submission" date="2016-05" db="EMBL/GenBank/DDBJ databases">
        <title>Comparative genomics of biotechnologically important yeasts.</title>
        <authorList>
            <consortium name="DOE Joint Genome Institute"/>
            <person name="Riley R."/>
            <person name="Haridas S."/>
            <person name="Wolfe K.H."/>
            <person name="Lopes M.R."/>
            <person name="Hittinger C.T."/>
            <person name="Goker M."/>
            <person name="Salamov A."/>
            <person name="Wisecaver J."/>
            <person name="Long T.M."/>
            <person name="Aerts A.L."/>
            <person name="Barry K."/>
            <person name="Choi C."/>
            <person name="Clum A."/>
            <person name="Coughlan A.Y."/>
            <person name="Deshpande S."/>
            <person name="Douglass A.P."/>
            <person name="Hanson S.J."/>
            <person name="Klenk H.-P."/>
            <person name="Labutti K."/>
            <person name="Lapidus A."/>
            <person name="Lindquist E."/>
            <person name="Lipzen A."/>
            <person name="Meier-Kolthoff J.P."/>
            <person name="Ohm R.A."/>
            <person name="Otillar R.P."/>
            <person name="Pangilinan J."/>
            <person name="Peng Y."/>
            <person name="Rokas A."/>
            <person name="Rosa C.A."/>
            <person name="Scheuner C."/>
            <person name="Sibirny A.A."/>
            <person name="Slot J.C."/>
            <person name="Stielow J.B."/>
            <person name="Sun H."/>
            <person name="Kurtzman C.P."/>
            <person name="Blackwell M."/>
            <person name="Grigoriev I.V."/>
            <person name="Jeffries T.W."/>
        </authorList>
    </citation>
    <scope>NUCLEOTIDE SEQUENCE [LARGE SCALE GENOMIC DNA]</scope>
    <source>
        <strain evidence="3">DSM 1968</strain>
    </source>
</reference>
<keyword evidence="1" id="KW-0812">Transmembrane</keyword>
<dbReference type="InParanoid" id="A0A1D2VRK5"/>
<evidence type="ECO:0000256" key="1">
    <source>
        <dbReference type="SAM" id="Phobius"/>
    </source>
</evidence>
<feature type="transmembrane region" description="Helical" evidence="1">
    <location>
        <begin position="33"/>
        <end position="53"/>
    </location>
</feature>
<proteinExistence type="predicted"/>
<sequence>MQYINKPELSKIVTHKFFSRVTKLIMRDINKRVVTCWFLISSNFLLIGLRDWYSLLFKIGRADKISFDSTVSRSTES</sequence>
<dbReference type="GeneID" id="30966119"/>
<name>A0A1D2VRK5_9ASCO</name>
<keyword evidence="1" id="KW-0472">Membrane</keyword>
<gene>
    <name evidence="2" type="ORF">ASCRUDRAFT_73915</name>
</gene>
<dbReference type="Proteomes" id="UP000095038">
    <property type="component" value="Unassembled WGS sequence"/>
</dbReference>
<dbReference type="RefSeq" id="XP_020050559.1">
    <property type="nucleotide sequence ID" value="XM_020192483.1"/>
</dbReference>
<keyword evidence="1" id="KW-1133">Transmembrane helix</keyword>
<protein>
    <submittedName>
        <fullName evidence="2">Uncharacterized protein</fullName>
    </submittedName>
</protein>